<sequence length="82" mass="9780">SEGTTYDIDETEDNADRRRNINIKRKERRNVALLWTTDHSTTNNEAQTERQRPSITDKCNLHRNPDNFIRTADTQHKRRNTK</sequence>
<accession>A0AAE0VRW1</accession>
<feature type="non-terminal residue" evidence="2">
    <location>
        <position position="1"/>
    </location>
</feature>
<evidence type="ECO:0000256" key="1">
    <source>
        <dbReference type="SAM" id="MobiDB-lite"/>
    </source>
</evidence>
<reference evidence="2" key="3">
    <citation type="submission" date="2023-05" db="EMBL/GenBank/DDBJ databases">
        <authorList>
            <person name="Smith C.H."/>
        </authorList>
    </citation>
    <scope>NUCLEOTIDE SEQUENCE</scope>
    <source>
        <strain evidence="2">CHS0354</strain>
        <tissue evidence="2">Mantle</tissue>
    </source>
</reference>
<gene>
    <name evidence="2" type="ORF">CHS0354_042738</name>
</gene>
<dbReference type="AlphaFoldDB" id="A0AAE0VRW1"/>
<organism evidence="2 3">
    <name type="scientific">Potamilus streckersoni</name>
    <dbReference type="NCBI Taxonomy" id="2493646"/>
    <lineage>
        <taxon>Eukaryota</taxon>
        <taxon>Metazoa</taxon>
        <taxon>Spiralia</taxon>
        <taxon>Lophotrochozoa</taxon>
        <taxon>Mollusca</taxon>
        <taxon>Bivalvia</taxon>
        <taxon>Autobranchia</taxon>
        <taxon>Heteroconchia</taxon>
        <taxon>Palaeoheterodonta</taxon>
        <taxon>Unionida</taxon>
        <taxon>Unionoidea</taxon>
        <taxon>Unionidae</taxon>
        <taxon>Ambleminae</taxon>
        <taxon>Lampsilini</taxon>
        <taxon>Potamilus</taxon>
    </lineage>
</organism>
<dbReference type="Proteomes" id="UP001195483">
    <property type="component" value="Unassembled WGS sequence"/>
</dbReference>
<protein>
    <submittedName>
        <fullName evidence="2">Uncharacterized protein</fullName>
    </submittedName>
</protein>
<evidence type="ECO:0000313" key="2">
    <source>
        <dbReference type="EMBL" id="KAK3587776.1"/>
    </source>
</evidence>
<name>A0AAE0VRW1_9BIVA</name>
<proteinExistence type="predicted"/>
<feature type="region of interest" description="Disordered" evidence="1">
    <location>
        <begin position="38"/>
        <end position="82"/>
    </location>
</feature>
<dbReference type="EMBL" id="JAEAOA010002357">
    <property type="protein sequence ID" value="KAK3587776.1"/>
    <property type="molecule type" value="Genomic_DNA"/>
</dbReference>
<evidence type="ECO:0000313" key="3">
    <source>
        <dbReference type="Proteomes" id="UP001195483"/>
    </source>
</evidence>
<keyword evidence="3" id="KW-1185">Reference proteome</keyword>
<comment type="caution">
    <text evidence="2">The sequence shown here is derived from an EMBL/GenBank/DDBJ whole genome shotgun (WGS) entry which is preliminary data.</text>
</comment>
<reference evidence="2" key="2">
    <citation type="journal article" date="2021" name="Genome Biol. Evol.">
        <title>Developing a high-quality reference genome for a parasitic bivalve with doubly uniparental inheritance (Bivalvia: Unionida).</title>
        <authorList>
            <person name="Smith C.H."/>
        </authorList>
    </citation>
    <scope>NUCLEOTIDE SEQUENCE</scope>
    <source>
        <strain evidence="2">CHS0354</strain>
        <tissue evidence="2">Mantle</tissue>
    </source>
</reference>
<reference evidence="2" key="1">
    <citation type="journal article" date="2021" name="Genome Biol. Evol.">
        <title>A High-Quality Reference Genome for a Parasitic Bivalve with Doubly Uniparental Inheritance (Bivalvia: Unionida).</title>
        <authorList>
            <person name="Smith C.H."/>
        </authorList>
    </citation>
    <scope>NUCLEOTIDE SEQUENCE</scope>
    <source>
        <strain evidence="2">CHS0354</strain>
    </source>
</reference>